<organism evidence="4 5">
    <name type="scientific">Streptomyces plumbiresistens</name>
    <dbReference type="NCBI Taxonomy" id="511811"/>
    <lineage>
        <taxon>Bacteria</taxon>
        <taxon>Bacillati</taxon>
        <taxon>Actinomycetota</taxon>
        <taxon>Actinomycetes</taxon>
        <taxon>Kitasatosporales</taxon>
        <taxon>Streptomycetaceae</taxon>
        <taxon>Streptomyces</taxon>
    </lineage>
</organism>
<evidence type="ECO:0000256" key="2">
    <source>
        <dbReference type="SAM" id="MobiDB-lite"/>
    </source>
</evidence>
<dbReference type="Proteomes" id="UP001500456">
    <property type="component" value="Unassembled WGS sequence"/>
</dbReference>
<evidence type="ECO:0000313" key="5">
    <source>
        <dbReference type="Proteomes" id="UP001500456"/>
    </source>
</evidence>
<feature type="compositionally biased region" description="Basic and acidic residues" evidence="2">
    <location>
        <begin position="9"/>
        <end position="18"/>
    </location>
</feature>
<keyword evidence="1" id="KW-0418">Kinase</keyword>
<protein>
    <submittedName>
        <fullName evidence="4">ATP-binding protein</fullName>
    </submittedName>
</protein>
<proteinExistence type="predicted"/>
<keyword evidence="4" id="KW-0547">Nucleotide-binding</keyword>
<dbReference type="InterPro" id="IPR050267">
    <property type="entry name" value="Anti-sigma-factor_SerPK"/>
</dbReference>
<sequence>MTGPPPRPRPVDLGEHPALRPTPLGEATDSAALRIRCSGEGFALARTFTRDTLRCWSLDHHSDDAVLVITELAANAVAHAVPRAPAGETEVWLGLLLDPAHVVLSVSDPGDNVPEFTGADATDLREHGRGLCIVDALAEEWGWTLKPPAGKTVWARLSTCPPP</sequence>
<dbReference type="SUPFAM" id="SSF55874">
    <property type="entry name" value="ATPase domain of HSP90 chaperone/DNA topoisomerase II/histidine kinase"/>
    <property type="match status" value="1"/>
</dbReference>
<dbReference type="Pfam" id="PF13581">
    <property type="entry name" value="HATPase_c_2"/>
    <property type="match status" value="1"/>
</dbReference>
<dbReference type="Gene3D" id="3.30.565.10">
    <property type="entry name" value="Histidine kinase-like ATPase, C-terminal domain"/>
    <property type="match status" value="1"/>
</dbReference>
<dbReference type="PANTHER" id="PTHR35526">
    <property type="entry name" value="ANTI-SIGMA-F FACTOR RSBW-RELATED"/>
    <property type="match status" value="1"/>
</dbReference>
<dbReference type="InterPro" id="IPR003594">
    <property type="entry name" value="HATPase_dom"/>
</dbReference>
<evidence type="ECO:0000259" key="3">
    <source>
        <dbReference type="Pfam" id="PF13581"/>
    </source>
</evidence>
<keyword evidence="4" id="KW-0067">ATP-binding</keyword>
<feature type="domain" description="Histidine kinase/HSP90-like ATPase" evidence="3">
    <location>
        <begin position="43"/>
        <end position="156"/>
    </location>
</feature>
<keyword evidence="5" id="KW-1185">Reference proteome</keyword>
<gene>
    <name evidence="4" type="ORF">GCM10022232_15040</name>
</gene>
<keyword evidence="1" id="KW-0808">Transferase</keyword>
<dbReference type="CDD" id="cd16936">
    <property type="entry name" value="HATPase_RsbW-like"/>
    <property type="match status" value="1"/>
</dbReference>
<dbReference type="EMBL" id="BAAAZX010000003">
    <property type="protein sequence ID" value="GAA3983525.1"/>
    <property type="molecule type" value="Genomic_DNA"/>
</dbReference>
<keyword evidence="1" id="KW-0723">Serine/threonine-protein kinase</keyword>
<dbReference type="InterPro" id="IPR036890">
    <property type="entry name" value="HATPase_C_sf"/>
</dbReference>
<evidence type="ECO:0000313" key="4">
    <source>
        <dbReference type="EMBL" id="GAA3983525.1"/>
    </source>
</evidence>
<comment type="caution">
    <text evidence="4">The sequence shown here is derived from an EMBL/GenBank/DDBJ whole genome shotgun (WGS) entry which is preliminary data.</text>
</comment>
<dbReference type="PANTHER" id="PTHR35526:SF3">
    <property type="entry name" value="ANTI-SIGMA-F FACTOR RSBW"/>
    <property type="match status" value="1"/>
</dbReference>
<accession>A0ABP7QJB6</accession>
<evidence type="ECO:0000256" key="1">
    <source>
        <dbReference type="ARBA" id="ARBA00022527"/>
    </source>
</evidence>
<reference evidence="5" key="1">
    <citation type="journal article" date="2019" name="Int. J. Syst. Evol. Microbiol.">
        <title>The Global Catalogue of Microorganisms (GCM) 10K type strain sequencing project: providing services to taxonomists for standard genome sequencing and annotation.</title>
        <authorList>
            <consortium name="The Broad Institute Genomics Platform"/>
            <consortium name="The Broad Institute Genome Sequencing Center for Infectious Disease"/>
            <person name="Wu L."/>
            <person name="Ma J."/>
        </authorList>
    </citation>
    <scope>NUCLEOTIDE SEQUENCE [LARGE SCALE GENOMIC DNA]</scope>
    <source>
        <strain evidence="5">JCM 16924</strain>
    </source>
</reference>
<feature type="region of interest" description="Disordered" evidence="2">
    <location>
        <begin position="1"/>
        <end position="25"/>
    </location>
</feature>
<name>A0ABP7QJB6_9ACTN</name>
<dbReference type="GO" id="GO:0005524">
    <property type="term" value="F:ATP binding"/>
    <property type="evidence" value="ECO:0007669"/>
    <property type="project" value="UniProtKB-KW"/>
</dbReference>